<protein>
    <submittedName>
        <fullName evidence="2">Phosphate ABC transporter substrate-binding protein</fullName>
    </submittedName>
    <submittedName>
        <fullName evidence="3">Substrate-binding domain-containing protein</fullName>
    </submittedName>
</protein>
<evidence type="ECO:0000313" key="2">
    <source>
        <dbReference type="EMBL" id="QBZ90356.1"/>
    </source>
</evidence>
<reference evidence="3" key="4">
    <citation type="submission" date="2023-04" db="EMBL/GenBank/DDBJ databases">
        <authorList>
            <person name="Charles T.C."/>
            <person name="Cheng J."/>
            <person name="Lynch M."/>
            <person name="Van Dyk A."/>
        </authorList>
    </citation>
    <scope>NUCLEOTIDE SEQUENCE</scope>
    <source>
        <strain evidence="3">YsS1</strain>
    </source>
</reference>
<dbReference type="SUPFAM" id="SSF53850">
    <property type="entry name" value="Periplasmic binding protein-like II"/>
    <property type="match status" value="1"/>
</dbReference>
<dbReference type="AlphaFoldDB" id="A0A4P7PI61"/>
<accession>A0A4P7PI61</accession>
<dbReference type="OrthoDB" id="5368544at2"/>
<keyword evidence="1" id="KW-0732">Signal</keyword>
<dbReference type="Gene3D" id="3.40.190.10">
    <property type="entry name" value="Periplasmic binding protein-like II"/>
    <property type="match status" value="1"/>
</dbReference>
<dbReference type="RefSeq" id="WP_135845880.1">
    <property type="nucleotide sequence ID" value="NZ_CP035088.1"/>
</dbReference>
<dbReference type="Proteomes" id="UP000296468">
    <property type="component" value="Chromosome"/>
</dbReference>
<feature type="signal peptide" evidence="1">
    <location>
        <begin position="1"/>
        <end position="21"/>
    </location>
</feature>
<evidence type="ECO:0000256" key="1">
    <source>
        <dbReference type="SAM" id="SignalP"/>
    </source>
</evidence>
<evidence type="ECO:0000313" key="5">
    <source>
        <dbReference type="Proteomes" id="UP001227386"/>
    </source>
</evidence>
<dbReference type="EMBL" id="CP123771">
    <property type="protein sequence ID" value="WGO91310.1"/>
    <property type="molecule type" value="Genomic_DNA"/>
</dbReference>
<evidence type="ECO:0000313" key="4">
    <source>
        <dbReference type="Proteomes" id="UP000296468"/>
    </source>
</evidence>
<name>A0A4P7PI61_9PSED</name>
<reference evidence="2 4" key="2">
    <citation type="journal article" date="2019" name="Front. Microbiol.">
        <title>In silico and Genetic Analyses of Cyclic Lipopeptide Synthetic Gene Clusters in Pseudomonas sp. 11K1.</title>
        <authorList>
            <person name="Zhao H."/>
            <person name="Liu Y.P."/>
            <person name="Zhang L.Q."/>
        </authorList>
    </citation>
    <scope>NUCLEOTIDE SEQUENCE [LARGE SCALE GENOMIC DNA]</scope>
    <source>
        <strain evidence="2 4">11K1</strain>
    </source>
</reference>
<keyword evidence="5" id="KW-1185">Reference proteome</keyword>
<reference evidence="2" key="3">
    <citation type="submission" date="2019-01" db="EMBL/GenBank/DDBJ databases">
        <authorList>
            <person name="Zhang L."/>
        </authorList>
    </citation>
    <scope>NUCLEOTIDE SEQUENCE</scope>
    <source>
        <strain evidence="2">11K1</strain>
    </source>
</reference>
<dbReference type="KEGG" id="pvk:EPZ47_17090"/>
<sequence>MRFVRLIGFALAGLAMCTASAAIKADVVVVVATSNPVKTLARNQVADIFLGKTSRFPDGGQAVPIDQTEDSTTRDEFYSTFTGKSASQLKAHWSKIIFTGRGQPPQAVSSSAEVKKRIAENPETIGYIDARDVDSSVKALPLAPQ</sequence>
<dbReference type="Proteomes" id="UP001227386">
    <property type="component" value="Chromosome"/>
</dbReference>
<evidence type="ECO:0000313" key="3">
    <source>
        <dbReference type="EMBL" id="WGO91310.1"/>
    </source>
</evidence>
<organism evidence="2 4">
    <name type="scientific">Pseudomonas viciae</name>
    <dbReference type="NCBI Taxonomy" id="2505979"/>
    <lineage>
        <taxon>Bacteria</taxon>
        <taxon>Pseudomonadati</taxon>
        <taxon>Pseudomonadota</taxon>
        <taxon>Gammaproteobacteria</taxon>
        <taxon>Pseudomonadales</taxon>
        <taxon>Pseudomonadaceae</taxon>
        <taxon>Pseudomonas</taxon>
    </lineage>
</organism>
<proteinExistence type="predicted"/>
<dbReference type="EMBL" id="CP035088">
    <property type="protein sequence ID" value="QBZ90356.1"/>
    <property type="molecule type" value="Genomic_DNA"/>
</dbReference>
<gene>
    <name evidence="2" type="ORF">EPZ47_17090</name>
    <name evidence="3" type="ORF">QCD61_16450</name>
</gene>
<reference evidence="3 5" key="1">
    <citation type="journal article" date="2012" name="Appl. Soil Ecol.">
        <title>Isolation and characterization of new plant growth-promoting bacterial endophytes.</title>
        <authorList>
            <person name="Rashid S."/>
            <person name="Charles T.C."/>
            <person name="Glick B.R."/>
        </authorList>
    </citation>
    <scope>NUCLEOTIDE SEQUENCE [LARGE SCALE GENOMIC DNA]</scope>
    <source>
        <strain evidence="3 5">YsS1</strain>
    </source>
</reference>
<feature type="chain" id="PRO_5020994706" evidence="1">
    <location>
        <begin position="22"/>
        <end position="145"/>
    </location>
</feature>